<evidence type="ECO:0000313" key="2">
    <source>
        <dbReference type="EMBL" id="KAA6232966.1"/>
    </source>
</evidence>
<dbReference type="EMBL" id="WUBZ01000005">
    <property type="protein sequence ID" value="MWV53940.1"/>
    <property type="molecule type" value="Genomic_DNA"/>
</dbReference>
<name>A0A3S0NAN9_CHLPH</name>
<comment type="caution">
    <text evidence="4">The sequence shown here is derived from an EMBL/GenBank/DDBJ whole genome shotgun (WGS) entry which is preliminary data.</text>
</comment>
<accession>A0A3S0NAN9</accession>
<evidence type="ECO:0000313" key="4">
    <source>
        <dbReference type="EMBL" id="RTY38833.1"/>
    </source>
</evidence>
<dbReference type="SUPFAM" id="SSF55909">
    <property type="entry name" value="Pentein"/>
    <property type="match status" value="1"/>
</dbReference>
<dbReference type="Gene3D" id="3.75.10.10">
    <property type="entry name" value="L-arginine/glycine Amidinotransferase, Chain A"/>
    <property type="match status" value="1"/>
</dbReference>
<reference evidence="2 6" key="2">
    <citation type="submission" date="2019-07" db="EMBL/GenBank/DDBJ databases">
        <title>Draft genome Sequence of Chlorobium phaeovibrioides sp. strain PhvTcv-s14, from the Phylum Chlorobi.</title>
        <authorList>
            <person name="Babenko V."/>
            <person name="Boldyreva D."/>
            <person name="Kanygina A."/>
            <person name="Selezneva O."/>
            <person name="Akopiyan T."/>
            <person name="Lunina O."/>
        </authorList>
    </citation>
    <scope>NUCLEOTIDE SEQUENCE [LARGE SCALE GENOMIC DNA]</scope>
    <source>
        <strain evidence="2 6">GrTcv12</strain>
    </source>
</reference>
<evidence type="ECO:0000313" key="5">
    <source>
        <dbReference type="Proteomes" id="UP000279908"/>
    </source>
</evidence>
<dbReference type="GO" id="GO:0047632">
    <property type="term" value="F:agmatine deiminase activity"/>
    <property type="evidence" value="ECO:0007669"/>
    <property type="project" value="TreeGrafter"/>
</dbReference>
<dbReference type="PANTHER" id="PTHR31377">
    <property type="entry name" value="AGMATINE DEIMINASE-RELATED"/>
    <property type="match status" value="1"/>
</dbReference>
<dbReference type="Proteomes" id="UP000327458">
    <property type="component" value="Unassembled WGS sequence"/>
</dbReference>
<dbReference type="GO" id="GO:0004668">
    <property type="term" value="F:protein-arginine deiminase activity"/>
    <property type="evidence" value="ECO:0007669"/>
    <property type="project" value="InterPro"/>
</dbReference>
<dbReference type="Pfam" id="PF04371">
    <property type="entry name" value="PAD_porph"/>
    <property type="match status" value="1"/>
</dbReference>
<evidence type="ECO:0000313" key="7">
    <source>
        <dbReference type="Proteomes" id="UP000489351"/>
    </source>
</evidence>
<dbReference type="GO" id="GO:0009446">
    <property type="term" value="P:putrescine biosynthetic process"/>
    <property type="evidence" value="ECO:0007669"/>
    <property type="project" value="InterPro"/>
</dbReference>
<dbReference type="InterPro" id="IPR007466">
    <property type="entry name" value="Peptidyl-Arg-deiminase_porph"/>
</dbReference>
<dbReference type="OMA" id="IGVDCNT"/>
<reference evidence="3 7" key="3">
    <citation type="submission" date="2019-11" db="EMBL/GenBank/DDBJ databases">
        <title>Green- and brown-colored morphotypes of Chlorobia in the stratified aquatic ecosystems of Kandalaksha Gulf (White Sea): A model for study of the accessory genome evolution.</title>
        <authorList>
            <person name="Grouzdev D.S."/>
        </authorList>
    </citation>
    <scope>NUCLEOTIDE SEQUENCE [LARGE SCALE GENOMIC DNA]</scope>
    <source>
        <strain evidence="3 7">ZM</strain>
    </source>
</reference>
<dbReference type="Proteomes" id="UP000489351">
    <property type="component" value="Unassembled WGS sequence"/>
</dbReference>
<reference evidence="4 5" key="1">
    <citation type="submission" date="2018-12" db="EMBL/GenBank/DDBJ databases">
        <authorList>
            <person name="Lunina O.N."/>
            <person name="Grouzdev D.S."/>
            <person name="Gorlenko V.M."/>
            <person name="Savvichev A.S."/>
        </authorList>
    </citation>
    <scope>NUCLEOTIDE SEQUENCE [LARGE SCALE GENOMIC DNA]</scope>
    <source>
        <strain evidence="4 5">BrKhr-17</strain>
    </source>
</reference>
<gene>
    <name evidence="4" type="ORF">EKD02_03940</name>
    <name evidence="2" type="ORF">FP507_07840</name>
    <name evidence="3" type="ORF">GJ685_02535</name>
</gene>
<dbReference type="EMBL" id="VMRG01000001">
    <property type="protein sequence ID" value="KAA6232966.1"/>
    <property type="molecule type" value="Genomic_DNA"/>
</dbReference>
<evidence type="ECO:0000313" key="3">
    <source>
        <dbReference type="EMBL" id="MWV53940.1"/>
    </source>
</evidence>
<keyword evidence="7" id="KW-1185">Reference proteome</keyword>
<protein>
    <submittedName>
        <fullName evidence="4">Agmatine deiminase family protein</fullName>
    </submittedName>
</protein>
<evidence type="ECO:0000313" key="6">
    <source>
        <dbReference type="Proteomes" id="UP000327458"/>
    </source>
</evidence>
<dbReference type="RefSeq" id="WP_011890567.1">
    <property type="nucleotide sequence ID" value="NZ_CP041698.1"/>
</dbReference>
<keyword evidence="1" id="KW-0378">Hydrolase</keyword>
<dbReference type="AlphaFoldDB" id="A0A3S0NAN9"/>
<dbReference type="PANTHER" id="PTHR31377:SF0">
    <property type="entry name" value="AGMATINE DEIMINASE-RELATED"/>
    <property type="match status" value="1"/>
</dbReference>
<dbReference type="Proteomes" id="UP000279908">
    <property type="component" value="Unassembled WGS sequence"/>
</dbReference>
<organism evidence="4 5">
    <name type="scientific">Chlorobium phaeovibrioides</name>
    <dbReference type="NCBI Taxonomy" id="1094"/>
    <lineage>
        <taxon>Bacteria</taxon>
        <taxon>Pseudomonadati</taxon>
        <taxon>Chlorobiota</taxon>
        <taxon>Chlorobiia</taxon>
        <taxon>Chlorobiales</taxon>
        <taxon>Chlorobiaceae</taxon>
        <taxon>Chlorobium/Pelodictyon group</taxon>
        <taxon>Chlorobium</taxon>
    </lineage>
</organism>
<dbReference type="EMBL" id="RXYK01000004">
    <property type="protein sequence ID" value="RTY38833.1"/>
    <property type="molecule type" value="Genomic_DNA"/>
</dbReference>
<evidence type="ECO:0000256" key="1">
    <source>
        <dbReference type="ARBA" id="ARBA00022801"/>
    </source>
</evidence>
<proteinExistence type="predicted"/>
<sequence length="356" mass="39501">MDAPLYRMPPEWAPHKATWLSWPHKLESWPGKFGPVPAVFAELASWLSSSEEVHINVLDREMEAAARKLIMEIAHPELCIERIFFHSIPTNDAWCRDHGPNFVCRADGGKSDKVILDWEFNAWGGKYEPFDDDNAVPSRVAALSGLTAVKPGMVLEGGAIDVNGAGLLLTTEACLLNPNRNPLMSRSEIEENLYRWLGAETVIWLGEGIAGDDTDGHVDDMARFVNETTVVIAVEDDPEDENHLPLQHNYQLLKGFADKHGKPLTVVKLPMPEPFFYEGERLPASYANFYIANSVVLVPVYGCRRDSEALAVLQSCFPERRVVGIDCRDLVWGLGAIHCVTHEEPLVLACSASSVS</sequence>